<reference evidence="11 12" key="1">
    <citation type="submission" date="2017-01" db="EMBL/GenBank/DDBJ databases">
        <title>Draft genome sequence of Diplodia seriata F98.1, a fungal species involved in grapevine trunk diseases.</title>
        <authorList>
            <person name="Robert-Siegwald G."/>
            <person name="Vallet J."/>
            <person name="Abou-Mansour E."/>
            <person name="Xu J."/>
            <person name="Rey P."/>
            <person name="Bertsch C."/>
            <person name="Rego C."/>
            <person name="Larignon P."/>
            <person name="Fontaine F."/>
            <person name="Lebrun M.-H."/>
        </authorList>
    </citation>
    <scope>NUCLEOTIDE SEQUENCE [LARGE SCALE GENOMIC DNA]</scope>
    <source>
        <strain evidence="11 12">F98.1</strain>
    </source>
</reference>
<sequence length="575" mass="62883">MSAVAVPADNSQNDERNRLSSFWLPTGGITPKDGAGKDSHALLVRAGFLRQAHSGIFHMLPLGLRVQEKLEHLIDKHMRSIGASKVSLSSISSEELWQRTGRLEGKELLRLKDRSNSGLLLGPTHEEEITELVRSAVKSYKELPLRLYQVSRKYRDELRPRQGLLRAKEFLMKDLYTFDHLESEALETYKSVRQAYVNILADLKLPYLVADADSGSIGGDTSHEYHFISAKGEDTVFQCDVCDYTANEEVAQPRDLHLTPEDSQPGPIIVWKAISKDRSTLVEAHAMLPPSDHQPSEPADRINLHAVKSLSPELDTSIDETSGVTPEQVWDGAGKTRLVLADANIHAFRDQLAFEQTVTSAVPDDAPTTFHYLTRDDADATAKAKYTSLRALQHGSPCPSCASGRVAAHRAVEVGHTFHLGTRYSAPLALTVQDPSGHPSLVHMGCHGIGVSRMLAAVADALADAKGLNWPRVVAPFEVVIVPAGEKFVAKGEPEKVYDGLVLGGVDAVLDDREGLGLGWKLGDADLVGVSVVVVLGKAWREGRKVEVQCRRLGVREDVVVEKLGDFVAELLGRL</sequence>
<organism evidence="11 12">
    <name type="scientific">Diplodia seriata</name>
    <dbReference type="NCBI Taxonomy" id="420778"/>
    <lineage>
        <taxon>Eukaryota</taxon>
        <taxon>Fungi</taxon>
        <taxon>Dikarya</taxon>
        <taxon>Ascomycota</taxon>
        <taxon>Pezizomycotina</taxon>
        <taxon>Dothideomycetes</taxon>
        <taxon>Dothideomycetes incertae sedis</taxon>
        <taxon>Botryosphaeriales</taxon>
        <taxon>Botryosphaeriaceae</taxon>
        <taxon>Diplodia</taxon>
    </lineage>
</organism>
<evidence type="ECO:0000313" key="12">
    <source>
        <dbReference type="Proteomes" id="UP000190776"/>
    </source>
</evidence>
<dbReference type="PANTHER" id="PTHR42753:SF2">
    <property type="entry name" value="PROLINE--TRNA LIGASE"/>
    <property type="match status" value="1"/>
</dbReference>
<gene>
    <name evidence="11" type="ORF">BK809_0003226</name>
</gene>
<evidence type="ECO:0000256" key="8">
    <source>
        <dbReference type="ARBA" id="ARBA00029731"/>
    </source>
</evidence>
<dbReference type="InterPro" id="IPR045864">
    <property type="entry name" value="aa-tRNA-synth_II/BPL/LPL"/>
</dbReference>
<dbReference type="EMBL" id="MSZU01000075">
    <property type="protein sequence ID" value="OMP88469.1"/>
    <property type="molecule type" value="Genomic_DNA"/>
</dbReference>
<feature type="domain" description="Aminoacyl-transfer RNA synthetases class-II family profile" evidence="10">
    <location>
        <begin position="63"/>
        <end position="476"/>
    </location>
</feature>
<dbReference type="GO" id="GO:0006433">
    <property type="term" value="P:prolyl-tRNA aminoacylation"/>
    <property type="evidence" value="ECO:0007669"/>
    <property type="project" value="InterPro"/>
</dbReference>
<evidence type="ECO:0000256" key="2">
    <source>
        <dbReference type="ARBA" id="ARBA00012831"/>
    </source>
</evidence>
<evidence type="ECO:0000256" key="1">
    <source>
        <dbReference type="ARBA" id="ARBA00008226"/>
    </source>
</evidence>
<dbReference type="InterPro" id="IPR004154">
    <property type="entry name" value="Anticodon-bd"/>
</dbReference>
<evidence type="ECO:0000256" key="3">
    <source>
        <dbReference type="ARBA" id="ARBA00022598"/>
    </source>
</evidence>
<name>A0A1S8BLY5_9PEZI</name>
<keyword evidence="7" id="KW-0030">Aminoacyl-tRNA synthetase</keyword>
<evidence type="ECO:0000256" key="5">
    <source>
        <dbReference type="ARBA" id="ARBA00022840"/>
    </source>
</evidence>
<dbReference type="PROSITE" id="PS50862">
    <property type="entry name" value="AA_TRNA_LIGASE_II"/>
    <property type="match status" value="1"/>
</dbReference>
<dbReference type="STRING" id="420778.A0A1S8BLY5"/>
<evidence type="ECO:0000313" key="11">
    <source>
        <dbReference type="EMBL" id="OMP88469.1"/>
    </source>
</evidence>
<dbReference type="Pfam" id="PF03129">
    <property type="entry name" value="HGTP_anticodon"/>
    <property type="match status" value="1"/>
</dbReference>
<dbReference type="GO" id="GO:0005524">
    <property type="term" value="F:ATP binding"/>
    <property type="evidence" value="ECO:0007669"/>
    <property type="project" value="UniProtKB-KW"/>
</dbReference>
<dbReference type="EC" id="6.1.1.15" evidence="2"/>
<evidence type="ECO:0000256" key="4">
    <source>
        <dbReference type="ARBA" id="ARBA00022741"/>
    </source>
</evidence>
<evidence type="ECO:0000256" key="9">
    <source>
        <dbReference type="ARBA" id="ARBA00047671"/>
    </source>
</evidence>
<keyword evidence="4" id="KW-0547">Nucleotide-binding</keyword>
<dbReference type="AlphaFoldDB" id="A0A1S8BLY5"/>
<dbReference type="InterPro" id="IPR002316">
    <property type="entry name" value="Pro-tRNA-ligase_IIa"/>
</dbReference>
<keyword evidence="3 11" id="KW-0436">Ligase</keyword>
<dbReference type="Pfam" id="PF00587">
    <property type="entry name" value="tRNA-synt_2b"/>
    <property type="match status" value="1"/>
</dbReference>
<evidence type="ECO:0000256" key="6">
    <source>
        <dbReference type="ARBA" id="ARBA00022917"/>
    </source>
</evidence>
<comment type="catalytic activity">
    <reaction evidence="9">
        <text>tRNA(Pro) + L-proline + ATP = L-prolyl-tRNA(Pro) + AMP + diphosphate</text>
        <dbReference type="Rhea" id="RHEA:14305"/>
        <dbReference type="Rhea" id="RHEA-COMP:9700"/>
        <dbReference type="Rhea" id="RHEA-COMP:9702"/>
        <dbReference type="ChEBI" id="CHEBI:30616"/>
        <dbReference type="ChEBI" id="CHEBI:33019"/>
        <dbReference type="ChEBI" id="CHEBI:60039"/>
        <dbReference type="ChEBI" id="CHEBI:78442"/>
        <dbReference type="ChEBI" id="CHEBI:78532"/>
        <dbReference type="ChEBI" id="CHEBI:456215"/>
        <dbReference type="EC" id="6.1.1.15"/>
    </reaction>
</comment>
<dbReference type="GO" id="GO:0004827">
    <property type="term" value="F:proline-tRNA ligase activity"/>
    <property type="evidence" value="ECO:0007669"/>
    <property type="project" value="UniProtKB-EC"/>
</dbReference>
<dbReference type="Gene3D" id="3.30.930.10">
    <property type="entry name" value="Bira Bifunctional Protein, Domain 2"/>
    <property type="match status" value="2"/>
</dbReference>
<dbReference type="PANTHER" id="PTHR42753">
    <property type="entry name" value="MITOCHONDRIAL RIBOSOME PROTEIN L39/PROLYL-TRNA LIGASE FAMILY MEMBER"/>
    <property type="match status" value="1"/>
</dbReference>
<evidence type="ECO:0000259" key="10">
    <source>
        <dbReference type="PROSITE" id="PS50862"/>
    </source>
</evidence>
<dbReference type="Proteomes" id="UP000190776">
    <property type="component" value="Unassembled WGS sequence"/>
</dbReference>
<dbReference type="InterPro" id="IPR002314">
    <property type="entry name" value="aa-tRNA-synt_IIb"/>
</dbReference>
<dbReference type="OrthoDB" id="10267474at2759"/>
<accession>A0A1S8BLY5</accession>
<protein>
    <recommendedName>
        <fullName evidence="2">proline--tRNA ligase</fullName>
        <ecNumber evidence="2">6.1.1.15</ecNumber>
    </recommendedName>
    <alternativeName>
        <fullName evidence="8">Prolyl-tRNA synthetase</fullName>
    </alternativeName>
</protein>
<dbReference type="InterPro" id="IPR006195">
    <property type="entry name" value="aa-tRNA-synth_II"/>
</dbReference>
<dbReference type="InterPro" id="IPR036621">
    <property type="entry name" value="Anticodon-bd_dom_sf"/>
</dbReference>
<dbReference type="SUPFAM" id="SSF52954">
    <property type="entry name" value="Class II aaRS ABD-related"/>
    <property type="match status" value="1"/>
</dbReference>
<dbReference type="InterPro" id="IPR050062">
    <property type="entry name" value="Pro-tRNA_synthetase"/>
</dbReference>
<dbReference type="SUPFAM" id="SSF55681">
    <property type="entry name" value="Class II aaRS and biotin synthetases"/>
    <property type="match status" value="1"/>
</dbReference>
<dbReference type="Gene3D" id="3.40.50.800">
    <property type="entry name" value="Anticodon-binding domain"/>
    <property type="match status" value="1"/>
</dbReference>
<keyword evidence="6" id="KW-0648">Protein biosynthesis</keyword>
<comment type="similarity">
    <text evidence="1">Belongs to the class-II aminoacyl-tRNA synthetase family.</text>
</comment>
<proteinExistence type="inferred from homology"/>
<dbReference type="PRINTS" id="PR01046">
    <property type="entry name" value="TRNASYNTHPRO"/>
</dbReference>
<evidence type="ECO:0000256" key="7">
    <source>
        <dbReference type="ARBA" id="ARBA00023146"/>
    </source>
</evidence>
<comment type="caution">
    <text evidence="11">The sequence shown here is derived from an EMBL/GenBank/DDBJ whole genome shotgun (WGS) entry which is preliminary data.</text>
</comment>
<keyword evidence="5" id="KW-0067">ATP-binding</keyword>
<dbReference type="GO" id="GO:0005739">
    <property type="term" value="C:mitochondrion"/>
    <property type="evidence" value="ECO:0007669"/>
    <property type="project" value="TreeGrafter"/>
</dbReference>